<proteinExistence type="predicted"/>
<keyword evidence="2" id="KW-1185">Reference proteome</keyword>
<dbReference type="EMBL" id="ML210923">
    <property type="protein sequence ID" value="TFK16353.1"/>
    <property type="molecule type" value="Genomic_DNA"/>
</dbReference>
<gene>
    <name evidence="1" type="ORF">FA15DRAFT_711943</name>
</gene>
<sequence>MAQCILGHAPLGEYHARFNIDGEIQCSKTGSPRRLGELMDFLWVNPRTFAFEAPPEGIG</sequence>
<name>A0A5C3K9T1_COPMA</name>
<evidence type="ECO:0000313" key="1">
    <source>
        <dbReference type="EMBL" id="TFK16353.1"/>
    </source>
</evidence>
<dbReference type="AlphaFoldDB" id="A0A5C3K9T1"/>
<organism evidence="1 2">
    <name type="scientific">Coprinopsis marcescibilis</name>
    <name type="common">Agaric fungus</name>
    <name type="synonym">Psathyrella marcescibilis</name>
    <dbReference type="NCBI Taxonomy" id="230819"/>
    <lineage>
        <taxon>Eukaryota</taxon>
        <taxon>Fungi</taxon>
        <taxon>Dikarya</taxon>
        <taxon>Basidiomycota</taxon>
        <taxon>Agaricomycotina</taxon>
        <taxon>Agaricomycetes</taxon>
        <taxon>Agaricomycetidae</taxon>
        <taxon>Agaricales</taxon>
        <taxon>Agaricineae</taxon>
        <taxon>Psathyrellaceae</taxon>
        <taxon>Coprinopsis</taxon>
    </lineage>
</organism>
<dbReference type="OrthoDB" id="3258143at2759"/>
<protein>
    <submittedName>
        <fullName evidence="1">Uncharacterized protein</fullName>
    </submittedName>
</protein>
<evidence type="ECO:0000313" key="2">
    <source>
        <dbReference type="Proteomes" id="UP000307440"/>
    </source>
</evidence>
<reference evidence="1 2" key="1">
    <citation type="journal article" date="2019" name="Nat. Ecol. Evol.">
        <title>Megaphylogeny resolves global patterns of mushroom evolution.</title>
        <authorList>
            <person name="Varga T."/>
            <person name="Krizsan K."/>
            <person name="Foldi C."/>
            <person name="Dima B."/>
            <person name="Sanchez-Garcia M."/>
            <person name="Sanchez-Ramirez S."/>
            <person name="Szollosi G.J."/>
            <person name="Szarkandi J.G."/>
            <person name="Papp V."/>
            <person name="Albert L."/>
            <person name="Andreopoulos W."/>
            <person name="Angelini C."/>
            <person name="Antonin V."/>
            <person name="Barry K.W."/>
            <person name="Bougher N.L."/>
            <person name="Buchanan P."/>
            <person name="Buyck B."/>
            <person name="Bense V."/>
            <person name="Catcheside P."/>
            <person name="Chovatia M."/>
            <person name="Cooper J."/>
            <person name="Damon W."/>
            <person name="Desjardin D."/>
            <person name="Finy P."/>
            <person name="Geml J."/>
            <person name="Haridas S."/>
            <person name="Hughes K."/>
            <person name="Justo A."/>
            <person name="Karasinski D."/>
            <person name="Kautmanova I."/>
            <person name="Kiss B."/>
            <person name="Kocsube S."/>
            <person name="Kotiranta H."/>
            <person name="LaButti K.M."/>
            <person name="Lechner B.E."/>
            <person name="Liimatainen K."/>
            <person name="Lipzen A."/>
            <person name="Lukacs Z."/>
            <person name="Mihaltcheva S."/>
            <person name="Morgado L.N."/>
            <person name="Niskanen T."/>
            <person name="Noordeloos M.E."/>
            <person name="Ohm R.A."/>
            <person name="Ortiz-Santana B."/>
            <person name="Ovrebo C."/>
            <person name="Racz N."/>
            <person name="Riley R."/>
            <person name="Savchenko A."/>
            <person name="Shiryaev A."/>
            <person name="Soop K."/>
            <person name="Spirin V."/>
            <person name="Szebenyi C."/>
            <person name="Tomsovsky M."/>
            <person name="Tulloss R.E."/>
            <person name="Uehling J."/>
            <person name="Grigoriev I.V."/>
            <person name="Vagvolgyi C."/>
            <person name="Papp T."/>
            <person name="Martin F.M."/>
            <person name="Miettinen O."/>
            <person name="Hibbett D.S."/>
            <person name="Nagy L.G."/>
        </authorList>
    </citation>
    <scope>NUCLEOTIDE SEQUENCE [LARGE SCALE GENOMIC DNA]</scope>
    <source>
        <strain evidence="1 2">CBS 121175</strain>
    </source>
</reference>
<accession>A0A5C3K9T1</accession>
<dbReference type="Proteomes" id="UP000307440">
    <property type="component" value="Unassembled WGS sequence"/>
</dbReference>